<feature type="compositionally biased region" description="Basic and acidic residues" evidence="1">
    <location>
        <begin position="53"/>
        <end position="72"/>
    </location>
</feature>
<feature type="region of interest" description="Disordered" evidence="1">
    <location>
        <begin position="34"/>
        <end position="138"/>
    </location>
</feature>
<evidence type="ECO:0000256" key="1">
    <source>
        <dbReference type="SAM" id="MobiDB-lite"/>
    </source>
</evidence>
<organism evidence="2 3">
    <name type="scientific">Clathrus columnatus</name>
    <dbReference type="NCBI Taxonomy" id="1419009"/>
    <lineage>
        <taxon>Eukaryota</taxon>
        <taxon>Fungi</taxon>
        <taxon>Dikarya</taxon>
        <taxon>Basidiomycota</taxon>
        <taxon>Agaricomycotina</taxon>
        <taxon>Agaricomycetes</taxon>
        <taxon>Phallomycetidae</taxon>
        <taxon>Phallales</taxon>
        <taxon>Clathraceae</taxon>
        <taxon>Clathrus</taxon>
    </lineage>
</organism>
<feature type="compositionally biased region" description="Acidic residues" evidence="1">
    <location>
        <begin position="40"/>
        <end position="52"/>
    </location>
</feature>
<name>A0AAV5A1E0_9AGAM</name>
<dbReference type="AlphaFoldDB" id="A0AAV5A1E0"/>
<keyword evidence="3" id="KW-1185">Reference proteome</keyword>
<protein>
    <submittedName>
        <fullName evidence="2">Uncharacterized protein</fullName>
    </submittedName>
</protein>
<proteinExistence type="predicted"/>
<accession>A0AAV5A1E0</accession>
<feature type="compositionally biased region" description="Basic and acidic residues" evidence="1">
    <location>
        <begin position="205"/>
        <end position="216"/>
    </location>
</feature>
<dbReference type="Proteomes" id="UP001050691">
    <property type="component" value="Unassembled WGS sequence"/>
</dbReference>
<comment type="caution">
    <text evidence="2">The sequence shown here is derived from an EMBL/GenBank/DDBJ whole genome shotgun (WGS) entry which is preliminary data.</text>
</comment>
<evidence type="ECO:0000313" key="2">
    <source>
        <dbReference type="EMBL" id="GJJ08447.1"/>
    </source>
</evidence>
<feature type="region of interest" description="Disordered" evidence="1">
    <location>
        <begin position="178"/>
        <end position="216"/>
    </location>
</feature>
<evidence type="ECO:0000313" key="3">
    <source>
        <dbReference type="Proteomes" id="UP001050691"/>
    </source>
</evidence>
<sequence>MIKHASAWNGHVGSKGHRTIVAKLKEEEALLAVKRKKEEVEEEQTQTEEEDELPTKIRKLDDVNEEQTRRESQIGLGGEGFPSDFFSDPTRTLPAQDDDEESVRDDDGDKSKESSKQDRDRQTLDSGQAAHPPSIIDREWAEFQASVLDTDDKETGILEVFDRATIFAEPELVDEIPEGIPASVITPKEAVPSLKESQKSEQPPDEAHELRRRQEDERELIMDRLIEEERLQEEADERVSVLKARLELIKQRRVLSKKSKQS</sequence>
<reference evidence="2" key="1">
    <citation type="submission" date="2021-10" db="EMBL/GenBank/DDBJ databases">
        <title>De novo Genome Assembly of Clathrus columnatus (Basidiomycota, Fungi) Using Illumina and Nanopore Sequence Data.</title>
        <authorList>
            <person name="Ogiso-Tanaka E."/>
            <person name="Itagaki H."/>
            <person name="Hosoya T."/>
            <person name="Hosaka K."/>
        </authorList>
    </citation>
    <scope>NUCLEOTIDE SEQUENCE</scope>
    <source>
        <strain evidence="2">MO-923</strain>
    </source>
</reference>
<gene>
    <name evidence="2" type="ORF">Clacol_002665</name>
</gene>
<feature type="compositionally biased region" description="Basic and acidic residues" evidence="1">
    <location>
        <begin position="105"/>
        <end position="123"/>
    </location>
</feature>
<dbReference type="EMBL" id="BPWL01000003">
    <property type="protein sequence ID" value="GJJ08447.1"/>
    <property type="molecule type" value="Genomic_DNA"/>
</dbReference>